<keyword evidence="1" id="KW-0472">Membrane</keyword>
<feature type="domain" description="FecR protein" evidence="2">
    <location>
        <begin position="129"/>
        <end position="213"/>
    </location>
</feature>
<organism evidence="4 5">
    <name type="scientific">Pseudorhodoferax aquiterrae</name>
    <dbReference type="NCBI Taxonomy" id="747304"/>
    <lineage>
        <taxon>Bacteria</taxon>
        <taxon>Pseudomonadati</taxon>
        <taxon>Pseudomonadota</taxon>
        <taxon>Betaproteobacteria</taxon>
        <taxon>Burkholderiales</taxon>
        <taxon>Comamonadaceae</taxon>
    </lineage>
</organism>
<evidence type="ECO:0000313" key="4">
    <source>
        <dbReference type="EMBL" id="GHC79824.1"/>
    </source>
</evidence>
<proteinExistence type="predicted"/>
<name>A0ABQ3G0H8_9BURK</name>
<dbReference type="InterPro" id="IPR006860">
    <property type="entry name" value="FecR"/>
</dbReference>
<dbReference type="RefSeq" id="WP_189686905.1">
    <property type="nucleotide sequence ID" value="NZ_BMYK01000005.1"/>
</dbReference>
<dbReference type="Pfam" id="PF16220">
    <property type="entry name" value="DUF4880"/>
    <property type="match status" value="1"/>
</dbReference>
<feature type="transmembrane region" description="Helical" evidence="1">
    <location>
        <begin position="90"/>
        <end position="108"/>
    </location>
</feature>
<keyword evidence="5" id="KW-1185">Reference proteome</keyword>
<keyword evidence="1" id="KW-0812">Transmembrane</keyword>
<evidence type="ECO:0000259" key="2">
    <source>
        <dbReference type="Pfam" id="PF04773"/>
    </source>
</evidence>
<dbReference type="PIRSF" id="PIRSF018266">
    <property type="entry name" value="FecR"/>
    <property type="match status" value="1"/>
</dbReference>
<dbReference type="PANTHER" id="PTHR30273:SF2">
    <property type="entry name" value="PROTEIN FECR"/>
    <property type="match status" value="1"/>
</dbReference>
<evidence type="ECO:0000259" key="3">
    <source>
        <dbReference type="Pfam" id="PF16220"/>
    </source>
</evidence>
<reference evidence="5" key="1">
    <citation type="journal article" date="2019" name="Int. J. Syst. Evol. Microbiol.">
        <title>The Global Catalogue of Microorganisms (GCM) 10K type strain sequencing project: providing services to taxonomists for standard genome sequencing and annotation.</title>
        <authorList>
            <consortium name="The Broad Institute Genomics Platform"/>
            <consortium name="The Broad Institute Genome Sequencing Center for Infectious Disease"/>
            <person name="Wu L."/>
            <person name="Ma J."/>
        </authorList>
    </citation>
    <scope>NUCLEOTIDE SEQUENCE [LARGE SCALE GENOMIC DNA]</scope>
    <source>
        <strain evidence="5">KCTC 23314</strain>
    </source>
</reference>
<dbReference type="EMBL" id="BMYK01000005">
    <property type="protein sequence ID" value="GHC79824.1"/>
    <property type="molecule type" value="Genomic_DNA"/>
</dbReference>
<dbReference type="InterPro" id="IPR032623">
    <property type="entry name" value="FecR_N"/>
</dbReference>
<gene>
    <name evidence="4" type="primary">fecR</name>
    <name evidence="4" type="ORF">GCM10007320_21020</name>
</gene>
<sequence>MPERDATIAAQAADWIVRLGSGDAAERVRAQQGFAVWKAQDPRHAEAAERIEAFLGQVQAVRDDSPGTGQAVRAALDAPRRARRRRTARLAGALVLAAVLALPASRFVETWPGQTFAAERADLRGSERQWTHQVLQDGSQLTISGAGAIRWHFDAHTRTVELLRGSILVQVAHDATRPFLVQTSLGSVRALGTRFTVTRGPDGVRVEMLESRVAVRPAEADAEVELRAGQRVTLRAGRLDAVEPMDPRSVELGWQRHQLVAEEQPLDAVLDQLARHHSGMLRFDRGALAGLRMSGVLPLDDTDRALALLQKSFPQLRVRSLASRWVWVDLAPSS</sequence>
<dbReference type="PANTHER" id="PTHR30273">
    <property type="entry name" value="PERIPLASMIC SIGNAL SENSOR AND SIGMA FACTOR ACTIVATOR FECR-RELATED"/>
    <property type="match status" value="1"/>
</dbReference>
<dbReference type="InterPro" id="IPR012373">
    <property type="entry name" value="Ferrdict_sens_TM"/>
</dbReference>
<evidence type="ECO:0000256" key="1">
    <source>
        <dbReference type="SAM" id="Phobius"/>
    </source>
</evidence>
<evidence type="ECO:0000313" key="5">
    <source>
        <dbReference type="Proteomes" id="UP000626210"/>
    </source>
</evidence>
<dbReference type="Gene3D" id="2.60.120.1440">
    <property type="match status" value="1"/>
</dbReference>
<dbReference type="Pfam" id="PF04773">
    <property type="entry name" value="FecR"/>
    <property type="match status" value="1"/>
</dbReference>
<accession>A0ABQ3G0H8</accession>
<dbReference type="Proteomes" id="UP000626210">
    <property type="component" value="Unassembled WGS sequence"/>
</dbReference>
<comment type="caution">
    <text evidence="4">The sequence shown here is derived from an EMBL/GenBank/DDBJ whole genome shotgun (WGS) entry which is preliminary data.</text>
</comment>
<protein>
    <submittedName>
        <fullName evidence="4">Sensor</fullName>
    </submittedName>
</protein>
<keyword evidence="1" id="KW-1133">Transmembrane helix</keyword>
<feature type="domain" description="FecR N-terminal" evidence="3">
    <location>
        <begin position="11"/>
        <end position="53"/>
    </location>
</feature>